<proteinExistence type="predicted"/>
<evidence type="ECO:0000313" key="1">
    <source>
        <dbReference type="EMBL" id="AWA30955.1"/>
    </source>
</evidence>
<dbReference type="RefSeq" id="WP_108372452.1">
    <property type="nucleotide sequence ID" value="NZ_CP028811.1"/>
</dbReference>
<keyword evidence="2" id="KW-1185">Reference proteome</keyword>
<evidence type="ECO:0000313" key="2">
    <source>
        <dbReference type="Proteomes" id="UP000244193"/>
    </source>
</evidence>
<organism evidence="1 2">
    <name type="scientific">Flavobacterium magnum</name>
    <dbReference type="NCBI Taxonomy" id="2162713"/>
    <lineage>
        <taxon>Bacteria</taxon>
        <taxon>Pseudomonadati</taxon>
        <taxon>Bacteroidota</taxon>
        <taxon>Flavobacteriia</taxon>
        <taxon>Flavobacteriales</taxon>
        <taxon>Flavobacteriaceae</taxon>
        <taxon>Flavobacterium</taxon>
    </lineage>
</organism>
<accession>A0A2S0RH65</accession>
<dbReference type="EMBL" id="CP028811">
    <property type="protein sequence ID" value="AWA30955.1"/>
    <property type="molecule type" value="Genomic_DNA"/>
</dbReference>
<dbReference type="AlphaFoldDB" id="A0A2S0RH65"/>
<name>A0A2S0RH65_9FLAO</name>
<protein>
    <submittedName>
        <fullName evidence="1">Uncharacterized protein</fullName>
    </submittedName>
</protein>
<dbReference type="Proteomes" id="UP000244193">
    <property type="component" value="Chromosome"/>
</dbReference>
<gene>
    <name evidence="1" type="ORF">HYN48_13195</name>
</gene>
<dbReference type="KEGG" id="fmg:HYN48_13195"/>
<reference evidence="1 2" key="1">
    <citation type="submission" date="2018-04" db="EMBL/GenBank/DDBJ databases">
        <title>Genome sequencing of Flavobacterium sp. HYN0048.</title>
        <authorList>
            <person name="Yi H."/>
            <person name="Baek C."/>
        </authorList>
    </citation>
    <scope>NUCLEOTIDE SEQUENCE [LARGE SCALE GENOMIC DNA]</scope>
    <source>
        <strain evidence="1 2">HYN0048</strain>
    </source>
</reference>
<sequence length="131" mass="14468">MKQLSKINEGLKLESEKLEKISIEEISLDTYTIYLCNMCNWQATKLKNSAGQVVPIYPTISKTCNSQDSQTCINQGAYLPILNCGCSDTSFTIQLYLVHPRGYGGWTNPINIVPDCGHAGEIIPMNIPDPA</sequence>